<comment type="caution">
    <text evidence="2">The sequence shown here is derived from an EMBL/GenBank/DDBJ whole genome shotgun (WGS) entry which is preliminary data.</text>
</comment>
<accession>A0ABU0BYN4</accession>
<reference evidence="2 3" key="1">
    <citation type="submission" date="2023-07" db="EMBL/GenBank/DDBJ databases">
        <title>Genomic Encyclopedia of Type Strains, Phase IV (KMG-IV): sequencing the most valuable type-strain genomes for metagenomic binning, comparative biology and taxonomic classification.</title>
        <authorList>
            <person name="Goeker M."/>
        </authorList>
    </citation>
    <scope>NUCLEOTIDE SEQUENCE [LARGE SCALE GENOMIC DNA]</scope>
    <source>
        <strain evidence="2 3">DSM 1112</strain>
    </source>
</reference>
<dbReference type="SUPFAM" id="SSF55729">
    <property type="entry name" value="Acyl-CoA N-acyltransferases (Nat)"/>
    <property type="match status" value="1"/>
</dbReference>
<evidence type="ECO:0000259" key="1">
    <source>
        <dbReference type="PROSITE" id="PS51186"/>
    </source>
</evidence>
<protein>
    <recommendedName>
        <fullName evidence="1">N-acetyltransferase domain-containing protein</fullName>
    </recommendedName>
</protein>
<sequence>MIIRSAAIAEASEICRVLRRSITELCELDHQNRHEALCGWLCNKTPDHVEMWIADPNQTVLVALIGDRIAGVGAANKNGEICLNYIRPDLRIRGVSKAILFELERYLMANGRTVSHLMSTATAHGFYISAGYMDDGATMLWRGNQVFRMSKRLGPNVRPG</sequence>
<dbReference type="Gene3D" id="3.40.630.30">
    <property type="match status" value="1"/>
</dbReference>
<evidence type="ECO:0000313" key="3">
    <source>
        <dbReference type="Proteomes" id="UP001230207"/>
    </source>
</evidence>
<keyword evidence="3" id="KW-1185">Reference proteome</keyword>
<dbReference type="InterPro" id="IPR016181">
    <property type="entry name" value="Acyl_CoA_acyltransferase"/>
</dbReference>
<evidence type="ECO:0000313" key="2">
    <source>
        <dbReference type="EMBL" id="MDQ0323365.1"/>
    </source>
</evidence>
<dbReference type="InterPro" id="IPR000182">
    <property type="entry name" value="GNAT_dom"/>
</dbReference>
<organism evidence="2 3">
    <name type="scientific">Pararhizobium capsulatum DSM 1112</name>
    <dbReference type="NCBI Taxonomy" id="1121113"/>
    <lineage>
        <taxon>Bacteria</taxon>
        <taxon>Pseudomonadati</taxon>
        <taxon>Pseudomonadota</taxon>
        <taxon>Alphaproteobacteria</taxon>
        <taxon>Hyphomicrobiales</taxon>
        <taxon>Rhizobiaceae</taxon>
        <taxon>Rhizobium/Agrobacterium group</taxon>
        <taxon>Pararhizobium</taxon>
    </lineage>
</organism>
<dbReference type="RefSeq" id="WP_307235868.1">
    <property type="nucleotide sequence ID" value="NZ_JAUSVF010000003.1"/>
</dbReference>
<proteinExistence type="predicted"/>
<dbReference type="Proteomes" id="UP001230207">
    <property type="component" value="Unassembled WGS sequence"/>
</dbReference>
<gene>
    <name evidence="2" type="ORF">QO002_005571</name>
</gene>
<dbReference type="Pfam" id="PF13673">
    <property type="entry name" value="Acetyltransf_10"/>
    <property type="match status" value="1"/>
</dbReference>
<feature type="domain" description="N-acetyltransferase" evidence="1">
    <location>
        <begin position="1"/>
        <end position="154"/>
    </location>
</feature>
<dbReference type="EMBL" id="JAUSVF010000003">
    <property type="protein sequence ID" value="MDQ0323365.1"/>
    <property type="molecule type" value="Genomic_DNA"/>
</dbReference>
<dbReference type="PROSITE" id="PS51186">
    <property type="entry name" value="GNAT"/>
    <property type="match status" value="1"/>
</dbReference>
<name>A0ABU0BYN4_9HYPH</name>